<dbReference type="Pfam" id="PF18911">
    <property type="entry name" value="PKD_4"/>
    <property type="match status" value="2"/>
</dbReference>
<keyword evidence="9" id="KW-1185">Reference proteome</keyword>
<dbReference type="PANTHER" id="PTHR23303:SF15">
    <property type="entry name" value="COLOSSIN-A"/>
    <property type="match status" value="1"/>
</dbReference>
<protein>
    <recommendedName>
        <fullName evidence="2">alpha-amylase</fullName>
        <ecNumber evidence="2">3.2.1.1</ecNumber>
    </recommendedName>
    <alternativeName>
        <fullName evidence="4">1,4-alpha-D-glucan glucanohydrolase</fullName>
    </alternativeName>
</protein>
<dbReference type="SUPFAM" id="SSF49299">
    <property type="entry name" value="PKD domain"/>
    <property type="match status" value="2"/>
</dbReference>
<feature type="chain" id="PRO_5045040105" description="alpha-amylase" evidence="6">
    <location>
        <begin position="35"/>
        <end position="3723"/>
    </location>
</feature>
<evidence type="ECO:0000256" key="5">
    <source>
        <dbReference type="SAM" id="MobiDB-lite"/>
    </source>
</evidence>
<dbReference type="SUPFAM" id="SSF49464">
    <property type="entry name" value="Carboxypeptidase regulatory domain-like"/>
    <property type="match status" value="4"/>
</dbReference>
<name>A0ABN2BCE3_9ACTN</name>
<organism evidence="8 9">
    <name type="scientific">Nocardioides humi</name>
    <dbReference type="NCBI Taxonomy" id="449461"/>
    <lineage>
        <taxon>Bacteria</taxon>
        <taxon>Bacillati</taxon>
        <taxon>Actinomycetota</taxon>
        <taxon>Actinomycetes</taxon>
        <taxon>Propionibacteriales</taxon>
        <taxon>Nocardioidaceae</taxon>
        <taxon>Nocardioides</taxon>
    </lineage>
</organism>
<dbReference type="EC" id="3.2.1.1" evidence="2"/>
<dbReference type="InterPro" id="IPR015919">
    <property type="entry name" value="Cadherin-like_sf"/>
</dbReference>
<comment type="catalytic activity">
    <reaction evidence="1">
        <text>Endohydrolysis of (1-&gt;4)-alpha-D-glucosidic linkages in polysaccharides containing three or more (1-&gt;4)-alpha-linked D-glucose units.</text>
        <dbReference type="EC" id="3.2.1.1"/>
    </reaction>
</comment>
<dbReference type="EMBL" id="BAAAOR010000033">
    <property type="protein sequence ID" value="GAA1538300.1"/>
    <property type="molecule type" value="Genomic_DNA"/>
</dbReference>
<dbReference type="InterPro" id="IPR000601">
    <property type="entry name" value="PKD_dom"/>
</dbReference>
<dbReference type="PANTHER" id="PTHR23303">
    <property type="entry name" value="CARBOXYPEPTIDASE REGULATORY REGION-CONTAINING"/>
    <property type="match status" value="1"/>
</dbReference>
<feature type="domain" description="PKD" evidence="7">
    <location>
        <begin position="2117"/>
        <end position="2179"/>
    </location>
</feature>
<dbReference type="InterPro" id="IPR022409">
    <property type="entry name" value="PKD/Chitinase_dom"/>
</dbReference>
<accession>A0ABN2BCE3</accession>
<dbReference type="InterPro" id="IPR013783">
    <property type="entry name" value="Ig-like_fold"/>
</dbReference>
<dbReference type="SUPFAM" id="SSF49313">
    <property type="entry name" value="Cadherin-like"/>
    <property type="match status" value="2"/>
</dbReference>
<evidence type="ECO:0000256" key="4">
    <source>
        <dbReference type="ARBA" id="ARBA00030238"/>
    </source>
</evidence>
<feature type="compositionally biased region" description="Low complexity" evidence="5">
    <location>
        <begin position="3258"/>
        <end position="3271"/>
    </location>
</feature>
<feature type="domain" description="PKD" evidence="7">
    <location>
        <begin position="2186"/>
        <end position="2266"/>
    </location>
</feature>
<dbReference type="Proteomes" id="UP001500842">
    <property type="component" value="Unassembled WGS sequence"/>
</dbReference>
<evidence type="ECO:0000256" key="2">
    <source>
        <dbReference type="ARBA" id="ARBA00012595"/>
    </source>
</evidence>
<dbReference type="Gene3D" id="2.60.40.1120">
    <property type="entry name" value="Carboxypeptidase-like, regulatory domain"/>
    <property type="match status" value="7"/>
</dbReference>
<dbReference type="CDD" id="cd00146">
    <property type="entry name" value="PKD"/>
    <property type="match status" value="1"/>
</dbReference>
<evidence type="ECO:0000256" key="6">
    <source>
        <dbReference type="SAM" id="SignalP"/>
    </source>
</evidence>
<dbReference type="InterPro" id="IPR008969">
    <property type="entry name" value="CarboxyPept-like_regulatory"/>
</dbReference>
<evidence type="ECO:0000259" key="7">
    <source>
        <dbReference type="PROSITE" id="PS50093"/>
    </source>
</evidence>
<comment type="caution">
    <text evidence="8">The sequence shown here is derived from an EMBL/GenBank/DDBJ whole genome shotgun (WGS) entry which is preliminary data.</text>
</comment>
<sequence length="3723" mass="386953">MIGPARSLRPLKAVVALALAAGLLVVAPTAEAVAADPVGVVTGTVTDAGTGAPVAGIQVILECEYVEDAGTEYEYSYWDWCDDDSDEAAGRTTTGSDGSYSLTVAPGTYRVWFDSSRRDAEGNVSNGPYDSDESDTFAVTAGGTTAGIDAALTRRGAISGTVRAAGGQSLGGVEVCAYRSYGEHYWECDESAFTGPAGEYHLYAGDGEVRVRFSHPMWKSLFYDGADTVQEAQTLTLAAGGSVTGIDATLSPRGSIRGHVQDSAGSPLEGVAVRAYQEYVEEYDGETYSYWDDPFSTFTDEQGDYVLGVDAGQWRVGFFGDDWRPEYYDDAATVEDGQALSVADGVATSGIDAVLAERGVIEGTVTDAQGRPAEDIWVGAYEEYADESYSEWDASFSTYTDGDGHYRLPVDDGTWRVGFSDFSGSYAREFFDDAALVELGTDIPVADAATVAGIDAVLGPAARITGTVTDYAGSPARWAEVDVYQLGTDGAWRAVDSYDSTDATGSYSVGGLSPGTYRVRFSDYSTYPTLIRWFEDAATLESATDIVLEAGETFTADEAFTLGTGIAGAVTGSDGSPLSGVSVNLYDLYTSGSYSYWSFADSRTTGTDGSYAFANLTPGTPYRVQYQPQAGNAVSEYYDDAASLDTATTIVPVQDEVSTADAVLGTGGSITGTVTGADGQALSGVGVTAYRLGSNQSWTTERWTVSDDSGEYTVSGLRAGTYRLEFQPVDGVHYAAYFGGTTDLYQSTTLAVVVGEATAADQQLALGGSISGTVTDDEGTPLGGVDVYAYPIASGTSRGTSTDAEGRYSIGGLAPSDYTLEFTPPYGTEYLREYYDNVQSYADAATLTVTSGASLTADAVLGTGGRIFGTVTDGEGDPATDVWVAVYDESGAQVAGASVGDDGSYSVNVLPGTYRVGFSGDVGGAYVYEYHEAATTLAAATPVEVADGAAVGIDHQFGLPGTISGVVTGDDGQPLEGVRVHVGSGSSDDYRSVLATTGADGGYAVQLPPGTYWLTFESTDGRYEDGTADEVAVTAGDNVTVDSTLSLQYGRITGTLTGLDDGPVADVWVYAYRQTGPDDWSYTTSAGTDSSGRYLLGKLTAGTYRVSFETSNEDFHAGEYFDDTQDWGSASPIIVGIGDSATADAALAATGGAVAGTITLPGSSGTSYSYGYAYLYRATGDGQWSQAYATSFYRSEGQSTASYRFRHVEPGSYRLQVVPGDGSHVARYYPASDTLADAADIAVTVGHVTTADVTVPVGASVHGSLTGTDGAPAANVYAYVDRIDPQTGAATFAGGAYTDAQGSYRIGGLVEGTYVVQFVSSSTYVGEYFDDVTTQEDAHRFELTLGQSATADAELDLQLANTAAPTLAGELRVGEVLTADPGTWTYPDATFGYRWIRGSSYISGATSSTYTTVAADLGQQLRVEVTASRPRHNDSVAQSAAVGPIDYGLITSLTEPATSGTARVGEQLSVSAGTWKPSNPARAYQWLRDGEPIEGATTSSYQLGAADLEARISVRVEASQSAYHPTTVTTTPTEQVGLGVIDSLEGPSIDGTPRAGETLTAGGDRWRAAGFTEQQTQVDVAYQWLRDGTPIAGATEPTYPLTVDDATHRISVTATATKAAYAPAEATSGQTEKVTYGVIANTEAAAVAGTPQVGRQLSVELGDWNTTGVDFGYTWLREDGVTLGSGAGYTPGPDDIDHRISVRVQGTKADWEPGETTTAEVGPVAIGQFANPVAPVVSGTPRVGVELAVSSGDWEPSPTGTTYQWLRDGSPIPDATTSRLTPGPDDVDASISVEVTVSRAGYASSTVTTVPSAPVAPGVIVNEQRPVVTGAPRVGETLTTDDGTWDLDDVDLGYQWQRDGEEIAGATGSTYLLVPADAQAAISVVVTAGKAGYAPTSRASAAIGPVAYDVIHNLSPPVVSGTAKVGETLVATEGEWDQAEVTVTWQWLRDGEPIAGATGQSRVLSAGDLGKRISVRATAARPTYDAGSADSDPTDVVVAGDLANETLPSVSGVVRVGETLTATHGGWASEPTDYGYQWLRDGAQIDGATSSTYTPAEGDLGAHLSVTVTAVREGYMSAQATSPATAAVGTANHAPVLMVDISPSATGVAPFEVGLLFGATDEDGDLLSYKVEFGDGSPAMTGSEPPVTPLAHVYDQPGIYQLKVSATDGIRTVARTTTISAVLPEPVAADAGDDLVVVEGETVRFDGSGSRPVGMVSSYQWDFGDGTTGTGPSPSHTYAEPGRYTVTLSAGAAGETSTDEASVTVTPEPPFEGILATVTDSTGTALPDASVLVIQGDGSRITARTDAAGEARLRGLGDAQYTVFAVADGFRPGQAIAEVANGNAEVSITLEEGPVATAEVATERMTPEEIEAVGIDPDDPANQNVVEFEIHLPFISTGGTPPPVTGVANSSGFIGCPSIDGVQVTCGGGWGGGGGGGGACSCTGSFSTGGYTYEFWGTSDYLVWLVIPGRASWLKEFFDVSLMVTNLSEGEDFVLTDGVARLALPSGLALAPTSFPQSPKVDFADIPAGESRTIHWYVRGDVEGEYPIEASYAGFLQPFDMPVNITARAEDPIKVWGGSAFKLKVHADKYATKDHPYHVRVGIENVADVAMYNVTLELLTGGAQLNYIYQPREQLAHTRPVLAAGETLEYDYILVPRITGTLVLDQAFVAYTTGLEFDSAVITQNDLERDRPDIEPASLNHKVGLIFENVPGSSDLQVFSTSDEDTEFPAEPEGVTWVRDTADGRKRGFVSDVDPAEERHFAVSPVIAGKPEMSHPMVLARSNSLPSSVIAGASYSTKSGKPHSCGETGPFAATVSASDDFGLEWVEYEITDATGTHAVQRVVVPEDADDTEFAKEISVELVDGSTVSIRVRAKNLAGDVGEWTGPITLDQSCPVHRAVVLAAGLTSSLDDNSSVVTDSDCARDDDERDAWNKTWAANACDQPGSKGYGPGAGVKGNVLAQLEEAGYDPGQSRGSFFRDVLEFSYTGAISDGQNGQCWFIPQDYAAWNTVVELAEVGTRMTEAANEFYDELVKYSNCWREQRGEILDFAFIGHSEGGYESLAMARIAAGKALNDDPKDDVRVSGVLTVDGAVHGATILTQLALQDCALPLIGIPREVIKASMAVNSVTVPAVAAIASRGQTLQLMAVEQLAAAADIATIRANGTYVMNVTNAYDGCLKSQATISAAASDSHIYEVWGGGWAGTNAHGALNKQRVDPAGPDAGYPLVEVIGGVSPAPLPRILHQGPDLLGPDGRTPATAPASAGRKGASARTGTAAAAAQGGASIRVLIRDDAGRELPHAQAALVDGLGNVRSIAVSDDAGWLDLAAEPGDYSLVTAADGHQGREQQVALTEGANGDVTVSLAEGAVITSVLKGSAGAAKANAIAALYDGDTLLAATVTDENGRAVFVVPSGSYGLRYFDAEEDDELSPGALPVTPEIGNPDAGEITYQVGAPLPPALTSTAPPATATVGTAYSFQVTVTGSPTLSVVGSLPPGLTLSSAGILGGTPTTDGVFEFKIRATNAGGVVDSPTYTITVSASPGTGVPAPTITSGPPPGAAQVGAPYSFQVTGTGDPTYSVQGSLPPGLTLAADGLLSGTPTVAGAFAFTIRAANAGGSVDSPGYTIIVSTPTADPGPTAFPTVTKPRLKGKARIGVKVRVRHPQGLPAGWTASYVWLRNGKVIKRATKAKYKVSRADRGKRLSVRITYAAPSYTPWTVRTAKSKKVR</sequence>
<dbReference type="Pfam" id="PF05345">
    <property type="entry name" value="He_PIG"/>
    <property type="match status" value="2"/>
</dbReference>
<dbReference type="SUPFAM" id="SSF49478">
    <property type="entry name" value="Cna protein B-type domain"/>
    <property type="match status" value="1"/>
</dbReference>
<dbReference type="InterPro" id="IPR013784">
    <property type="entry name" value="Carb-bd-like_fold"/>
</dbReference>
<feature type="signal peptide" evidence="6">
    <location>
        <begin position="1"/>
        <end position="34"/>
    </location>
</feature>
<dbReference type="InterPro" id="IPR035986">
    <property type="entry name" value="PKD_dom_sf"/>
</dbReference>
<reference evidence="8 9" key="1">
    <citation type="journal article" date="2019" name="Int. J. Syst. Evol. Microbiol.">
        <title>The Global Catalogue of Microorganisms (GCM) 10K type strain sequencing project: providing services to taxonomists for standard genome sequencing and annotation.</title>
        <authorList>
            <consortium name="The Broad Institute Genomics Platform"/>
            <consortium name="The Broad Institute Genome Sequencing Center for Infectious Disease"/>
            <person name="Wu L."/>
            <person name="Ma J."/>
        </authorList>
    </citation>
    <scope>NUCLEOTIDE SEQUENCE [LARGE SCALE GENOMIC DNA]</scope>
    <source>
        <strain evidence="8 9">JCM 14942</strain>
    </source>
</reference>
<evidence type="ECO:0000313" key="9">
    <source>
        <dbReference type="Proteomes" id="UP001500842"/>
    </source>
</evidence>
<dbReference type="Pfam" id="PF13620">
    <property type="entry name" value="CarboxypepD_reg"/>
    <property type="match status" value="4"/>
</dbReference>
<feature type="region of interest" description="Disordered" evidence="5">
    <location>
        <begin position="3243"/>
        <end position="3271"/>
    </location>
</feature>
<dbReference type="Gene3D" id="2.60.40.10">
    <property type="entry name" value="Immunoglobulins"/>
    <property type="match status" value="5"/>
</dbReference>
<dbReference type="SMART" id="SM00089">
    <property type="entry name" value="PKD"/>
    <property type="match status" value="2"/>
</dbReference>
<evidence type="ECO:0000313" key="8">
    <source>
        <dbReference type="EMBL" id="GAA1538300.1"/>
    </source>
</evidence>
<dbReference type="InterPro" id="IPR051417">
    <property type="entry name" value="SDr/BOS_complex"/>
</dbReference>
<evidence type="ECO:0000256" key="3">
    <source>
        <dbReference type="ARBA" id="ARBA00022729"/>
    </source>
</evidence>
<dbReference type="RefSeq" id="WP_344113532.1">
    <property type="nucleotide sequence ID" value="NZ_BAAAOR010000033.1"/>
</dbReference>
<proteinExistence type="predicted"/>
<keyword evidence="3 6" id="KW-0732">Signal</keyword>
<dbReference type="SUPFAM" id="SSF49452">
    <property type="entry name" value="Starch-binding domain-like"/>
    <property type="match status" value="7"/>
</dbReference>
<evidence type="ECO:0000256" key="1">
    <source>
        <dbReference type="ARBA" id="ARBA00000548"/>
    </source>
</evidence>
<dbReference type="Gene3D" id="2.60.40.2700">
    <property type="match status" value="9"/>
</dbReference>
<dbReference type="PROSITE" id="PS50093">
    <property type="entry name" value="PKD"/>
    <property type="match status" value="2"/>
</dbReference>
<gene>
    <name evidence="8" type="ORF">GCM10009788_46120</name>
</gene>